<organism evidence="1">
    <name type="scientific">Arundo donax</name>
    <name type="common">Giant reed</name>
    <name type="synonym">Donax arundinaceus</name>
    <dbReference type="NCBI Taxonomy" id="35708"/>
    <lineage>
        <taxon>Eukaryota</taxon>
        <taxon>Viridiplantae</taxon>
        <taxon>Streptophyta</taxon>
        <taxon>Embryophyta</taxon>
        <taxon>Tracheophyta</taxon>
        <taxon>Spermatophyta</taxon>
        <taxon>Magnoliopsida</taxon>
        <taxon>Liliopsida</taxon>
        <taxon>Poales</taxon>
        <taxon>Poaceae</taxon>
        <taxon>PACMAD clade</taxon>
        <taxon>Arundinoideae</taxon>
        <taxon>Arundineae</taxon>
        <taxon>Arundo</taxon>
    </lineage>
</organism>
<reference evidence="1" key="1">
    <citation type="submission" date="2014-09" db="EMBL/GenBank/DDBJ databases">
        <authorList>
            <person name="Magalhaes I.L.F."/>
            <person name="Oliveira U."/>
            <person name="Santos F.R."/>
            <person name="Vidigal T.H.D.A."/>
            <person name="Brescovit A.D."/>
            <person name="Santos A.J."/>
        </authorList>
    </citation>
    <scope>NUCLEOTIDE SEQUENCE</scope>
    <source>
        <tissue evidence="1">Shoot tissue taken approximately 20 cm above the soil surface</tissue>
    </source>
</reference>
<dbReference type="EMBL" id="GBRH01177729">
    <property type="protein sequence ID" value="JAE20167.1"/>
    <property type="molecule type" value="Transcribed_RNA"/>
</dbReference>
<name>A0A0A9G6R6_ARUDO</name>
<proteinExistence type="predicted"/>
<protein>
    <submittedName>
        <fullName evidence="1">Uncharacterized protein</fullName>
    </submittedName>
</protein>
<sequence>MGSMANDRRSFLRVAKMVNYRHAHFLPPLPPTFHLQTVQEKMACRTSEKLDHCITSAFPD</sequence>
<dbReference type="AlphaFoldDB" id="A0A0A9G6R6"/>
<evidence type="ECO:0000313" key="1">
    <source>
        <dbReference type="EMBL" id="JAE20167.1"/>
    </source>
</evidence>
<reference evidence="1" key="2">
    <citation type="journal article" date="2015" name="Data Brief">
        <title>Shoot transcriptome of the giant reed, Arundo donax.</title>
        <authorList>
            <person name="Barrero R.A."/>
            <person name="Guerrero F.D."/>
            <person name="Moolhuijzen P."/>
            <person name="Goolsby J.A."/>
            <person name="Tidwell J."/>
            <person name="Bellgard S.E."/>
            <person name="Bellgard M.I."/>
        </authorList>
    </citation>
    <scope>NUCLEOTIDE SEQUENCE</scope>
    <source>
        <tissue evidence="1">Shoot tissue taken approximately 20 cm above the soil surface</tissue>
    </source>
</reference>
<accession>A0A0A9G6R6</accession>